<dbReference type="PANTHER" id="PTHR33376:SF4">
    <property type="entry name" value="SIALIC ACID-BINDING PERIPLASMIC PROTEIN SIAP"/>
    <property type="match status" value="1"/>
</dbReference>
<evidence type="ECO:0000256" key="1">
    <source>
        <dbReference type="ARBA" id="ARBA00004196"/>
    </source>
</evidence>
<dbReference type="PIRSF" id="PIRSF006470">
    <property type="entry name" value="DctB"/>
    <property type="match status" value="1"/>
</dbReference>
<dbReference type="CDD" id="cd13603">
    <property type="entry name" value="PBP2_TRAP_Siap_TeaA_like"/>
    <property type="match status" value="1"/>
</dbReference>
<dbReference type="PATRIC" id="fig|401562.3.peg.880"/>
<comment type="caution">
    <text evidence="5">The sequence shown here is derived from an EMBL/GenBank/DDBJ whole genome shotgun (WGS) entry which is preliminary data.</text>
</comment>
<accession>A0A175R9G8</accession>
<organism evidence="5 6">
    <name type="scientific">Aureimonas ureilytica</name>
    <dbReference type="NCBI Taxonomy" id="401562"/>
    <lineage>
        <taxon>Bacteria</taxon>
        <taxon>Pseudomonadati</taxon>
        <taxon>Pseudomonadota</taxon>
        <taxon>Alphaproteobacteria</taxon>
        <taxon>Hyphomicrobiales</taxon>
        <taxon>Aurantimonadaceae</taxon>
        <taxon>Aureimonas</taxon>
    </lineage>
</organism>
<dbReference type="InterPro" id="IPR018389">
    <property type="entry name" value="DctP_fam"/>
</dbReference>
<dbReference type="PROSITE" id="PS51318">
    <property type="entry name" value="TAT"/>
    <property type="match status" value="1"/>
</dbReference>
<evidence type="ECO:0000256" key="2">
    <source>
        <dbReference type="ARBA" id="ARBA00009023"/>
    </source>
</evidence>
<dbReference type="NCBIfam" id="TIGR00787">
    <property type="entry name" value="dctP"/>
    <property type="match status" value="1"/>
</dbReference>
<dbReference type="Gene3D" id="3.40.190.170">
    <property type="entry name" value="Bacterial extracellular solute-binding protein, family 7"/>
    <property type="match status" value="1"/>
</dbReference>
<reference evidence="5 6" key="1">
    <citation type="journal article" date="2016" name="Front. Microbiol.">
        <title>Genomic Resource of Rice Seed Associated Bacteria.</title>
        <authorList>
            <person name="Midha S."/>
            <person name="Bansal K."/>
            <person name="Sharma S."/>
            <person name="Kumar N."/>
            <person name="Patil P.P."/>
            <person name="Chaudhry V."/>
            <person name="Patil P.B."/>
        </authorList>
    </citation>
    <scope>NUCLEOTIDE SEQUENCE [LARGE SCALE GENOMIC DNA]</scope>
    <source>
        <strain evidence="5 6">NS226</strain>
    </source>
</reference>
<dbReference type="InterPro" id="IPR004682">
    <property type="entry name" value="TRAP_DctP"/>
</dbReference>
<dbReference type="STRING" id="401562.NS365_17750"/>
<evidence type="ECO:0000256" key="4">
    <source>
        <dbReference type="ARBA" id="ARBA00022729"/>
    </source>
</evidence>
<dbReference type="GO" id="GO:0055085">
    <property type="term" value="P:transmembrane transport"/>
    <property type="evidence" value="ECO:0007669"/>
    <property type="project" value="InterPro"/>
</dbReference>
<evidence type="ECO:0000256" key="3">
    <source>
        <dbReference type="ARBA" id="ARBA00022448"/>
    </source>
</evidence>
<keyword evidence="4" id="KW-0732">Signal</keyword>
<name>A0A175R9G8_9HYPH</name>
<comment type="similarity">
    <text evidence="2">Belongs to the bacterial solute-binding protein 7 family.</text>
</comment>
<dbReference type="NCBIfam" id="NF037995">
    <property type="entry name" value="TRAP_S1"/>
    <property type="match status" value="1"/>
</dbReference>
<sequence>MTTTTPKAGLNRRAFLAGAAALPMITVITSRSFAAEFSYKFATGQDPSHPVNVRAGEALNRIREASGGRLDIKMFPANQLGSDTDLLSQVRSGGVEFFNLATSILNTLVPAAGLVNIGFAFKDYADVWKAVDGPLGQYIAAQIAKVGLVSVVPLWNNGFRQITSSTRDIIAPADLAGFKIRVPPAPILTSLFQALGASPTPINFNELYSSLQTKIVEGQENPLAIIATTKLYEVQKSISMTSHVWDGYQILGNRRAWERLPADLKEIVQRELAQSGQQERQDIVKLSETLRQDLTSKGMVFHDVDRAKFQDMLKTTSYYKDWKAKFGDEAWKVLESTAGSLT</sequence>
<evidence type="ECO:0000313" key="6">
    <source>
        <dbReference type="Proteomes" id="UP000078272"/>
    </source>
</evidence>
<dbReference type="EMBL" id="LDPZ01000015">
    <property type="protein sequence ID" value="KTQ96465.1"/>
    <property type="molecule type" value="Genomic_DNA"/>
</dbReference>
<dbReference type="Proteomes" id="UP000078272">
    <property type="component" value="Unassembled WGS sequence"/>
</dbReference>
<dbReference type="InterPro" id="IPR038404">
    <property type="entry name" value="TRAP_DctP_sf"/>
</dbReference>
<dbReference type="PANTHER" id="PTHR33376">
    <property type="match status" value="1"/>
</dbReference>
<dbReference type="AlphaFoldDB" id="A0A175R9G8"/>
<dbReference type="GO" id="GO:0030288">
    <property type="term" value="C:outer membrane-bounded periplasmic space"/>
    <property type="evidence" value="ECO:0007669"/>
    <property type="project" value="InterPro"/>
</dbReference>
<dbReference type="Pfam" id="PF03480">
    <property type="entry name" value="DctP"/>
    <property type="match status" value="1"/>
</dbReference>
<gene>
    <name evidence="5" type="ORF">NS226_07770</name>
</gene>
<comment type="subcellular location">
    <subcellularLocation>
        <location evidence="1">Cell envelope</location>
    </subcellularLocation>
</comment>
<evidence type="ECO:0000313" key="5">
    <source>
        <dbReference type="EMBL" id="KTQ96465.1"/>
    </source>
</evidence>
<keyword evidence="3" id="KW-0813">Transport</keyword>
<proteinExistence type="inferred from homology"/>
<dbReference type="InterPro" id="IPR006311">
    <property type="entry name" value="TAT_signal"/>
</dbReference>
<protein>
    <submittedName>
        <fullName evidence="5">ABC transporter substrate-binding protein</fullName>
    </submittedName>
</protein>